<accession>A0A0F9LVM1</accession>
<reference evidence="1" key="1">
    <citation type="journal article" date="2015" name="Nature">
        <title>Complex archaea that bridge the gap between prokaryotes and eukaryotes.</title>
        <authorList>
            <person name="Spang A."/>
            <person name="Saw J.H."/>
            <person name="Jorgensen S.L."/>
            <person name="Zaremba-Niedzwiedzka K."/>
            <person name="Martijn J."/>
            <person name="Lind A.E."/>
            <person name="van Eijk R."/>
            <person name="Schleper C."/>
            <person name="Guy L."/>
            <person name="Ettema T.J."/>
        </authorList>
    </citation>
    <scope>NUCLEOTIDE SEQUENCE</scope>
</reference>
<dbReference type="EMBL" id="LAZR01005745">
    <property type="protein sequence ID" value="KKM97463.1"/>
    <property type="molecule type" value="Genomic_DNA"/>
</dbReference>
<protein>
    <submittedName>
        <fullName evidence="1">Uncharacterized protein</fullName>
    </submittedName>
</protein>
<sequence>MTTFCKSSWCWQHSHGTCQADWVSETGILFHCICECHGTQPLAAVGADFEHDSAKDRGDGGLGSGDSIEAIRYREPEETL</sequence>
<evidence type="ECO:0000313" key="1">
    <source>
        <dbReference type="EMBL" id="KKM97463.1"/>
    </source>
</evidence>
<comment type="caution">
    <text evidence="1">The sequence shown here is derived from an EMBL/GenBank/DDBJ whole genome shotgun (WGS) entry which is preliminary data.</text>
</comment>
<organism evidence="1">
    <name type="scientific">marine sediment metagenome</name>
    <dbReference type="NCBI Taxonomy" id="412755"/>
    <lineage>
        <taxon>unclassified sequences</taxon>
        <taxon>metagenomes</taxon>
        <taxon>ecological metagenomes</taxon>
    </lineage>
</organism>
<proteinExistence type="predicted"/>
<dbReference type="AlphaFoldDB" id="A0A0F9LVM1"/>
<gene>
    <name evidence="1" type="ORF">LCGC14_1167870</name>
</gene>
<name>A0A0F9LVM1_9ZZZZ</name>